<evidence type="ECO:0000259" key="5">
    <source>
        <dbReference type="Pfam" id="PF04548"/>
    </source>
</evidence>
<sequence>MRVLPLMLMCKATAIEGTSIKPEIPGFDGGNHLSLSYDRDRGPVYFVCHITQDNMNCVFLTTVFVLTIFPSGHFYEFTGKANVTGCPKNQSEVIIASGKLGCGQDKYGNNQYMCLPNKDKSFLVELCYDGVMGIQERGICLEIFEGKLIQHSCKYFSDGCPEKDFYDYELFKYPSCQDINTKFHCYVSDPNCPPKEHTREQSNQYTGVYVIIIVGVLLAIVGFIMIYLWKRRKRIANETRRSNTDEMDPLSKDETRRSNTDEMDALSKEKREEIRIVLLGCEGSGKSATENTILGRNYIKDSSTIKHSSDRFGYNLVIVNTPEIPELSTTDKHTRAEIRSDGYHLFAVSHFLQKHHTGYHTCFISSNSLNCMSLGLNIPVYLVCMHYLREGMLHVAISTSRLYTFVEYIM</sequence>
<keyword evidence="2" id="KW-0547">Nucleotide-binding</keyword>
<dbReference type="Pfam" id="PF04548">
    <property type="entry name" value="AIG1"/>
    <property type="match status" value="1"/>
</dbReference>
<keyword evidence="7" id="KW-1185">Reference proteome</keyword>
<dbReference type="InterPro" id="IPR006703">
    <property type="entry name" value="G_AIG1"/>
</dbReference>
<feature type="domain" description="AIG1-type G" evidence="5">
    <location>
        <begin position="275"/>
        <end position="339"/>
    </location>
</feature>
<evidence type="ECO:0000256" key="2">
    <source>
        <dbReference type="ARBA" id="ARBA00022741"/>
    </source>
</evidence>
<organism evidence="6 7">
    <name type="scientific">Magallana gigas</name>
    <name type="common">Pacific oyster</name>
    <name type="synonym">Crassostrea gigas</name>
    <dbReference type="NCBI Taxonomy" id="29159"/>
    <lineage>
        <taxon>Eukaryota</taxon>
        <taxon>Metazoa</taxon>
        <taxon>Spiralia</taxon>
        <taxon>Lophotrochozoa</taxon>
        <taxon>Mollusca</taxon>
        <taxon>Bivalvia</taxon>
        <taxon>Autobranchia</taxon>
        <taxon>Pteriomorphia</taxon>
        <taxon>Ostreida</taxon>
        <taxon>Ostreoidea</taxon>
        <taxon>Ostreidae</taxon>
        <taxon>Magallana</taxon>
    </lineage>
</organism>
<evidence type="ECO:0000256" key="4">
    <source>
        <dbReference type="SAM" id="Phobius"/>
    </source>
</evidence>
<protein>
    <recommendedName>
        <fullName evidence="5">AIG1-type G domain-containing protein</fullName>
    </recommendedName>
</protein>
<dbReference type="Gene3D" id="3.40.50.300">
    <property type="entry name" value="P-loop containing nucleotide triphosphate hydrolases"/>
    <property type="match status" value="1"/>
</dbReference>
<keyword evidence="4" id="KW-1133">Transmembrane helix</keyword>
<accession>A0A8W8JNA0</accession>
<keyword evidence="4" id="KW-0812">Transmembrane</keyword>
<reference evidence="6" key="1">
    <citation type="submission" date="2022-08" db="UniProtKB">
        <authorList>
            <consortium name="EnsemblMetazoa"/>
        </authorList>
    </citation>
    <scope>IDENTIFICATION</scope>
    <source>
        <strain evidence="6">05x7-T-G4-1.051#20</strain>
    </source>
</reference>
<evidence type="ECO:0000256" key="3">
    <source>
        <dbReference type="SAM" id="MobiDB-lite"/>
    </source>
</evidence>
<proteinExistence type="inferred from homology"/>
<keyword evidence="4" id="KW-0472">Membrane</keyword>
<feature type="transmembrane region" description="Helical" evidence="4">
    <location>
        <begin position="208"/>
        <end position="229"/>
    </location>
</feature>
<evidence type="ECO:0000256" key="1">
    <source>
        <dbReference type="ARBA" id="ARBA00008535"/>
    </source>
</evidence>
<evidence type="ECO:0000313" key="6">
    <source>
        <dbReference type="EnsemblMetazoa" id="G19491.2:cds"/>
    </source>
</evidence>
<name>A0A8W8JNA0_MAGGI</name>
<feature type="region of interest" description="Disordered" evidence="3">
    <location>
        <begin position="240"/>
        <end position="266"/>
    </location>
</feature>
<comment type="similarity">
    <text evidence="1">Belongs to the TRAFAC class TrmE-Era-EngA-EngB-Septin-like GTPase superfamily. AIG1/Toc34/Toc159-like paraseptin GTPase family. IAN subfamily.</text>
</comment>
<dbReference type="SUPFAM" id="SSF52540">
    <property type="entry name" value="P-loop containing nucleoside triphosphate hydrolases"/>
    <property type="match status" value="1"/>
</dbReference>
<dbReference type="Proteomes" id="UP000005408">
    <property type="component" value="Unassembled WGS sequence"/>
</dbReference>
<dbReference type="AlphaFoldDB" id="A0A8W8JNA0"/>
<dbReference type="EnsemblMetazoa" id="G19491.2">
    <property type="protein sequence ID" value="G19491.2:cds"/>
    <property type="gene ID" value="G19491"/>
</dbReference>
<dbReference type="InterPro" id="IPR027417">
    <property type="entry name" value="P-loop_NTPase"/>
</dbReference>
<dbReference type="GO" id="GO:0005525">
    <property type="term" value="F:GTP binding"/>
    <property type="evidence" value="ECO:0007669"/>
    <property type="project" value="InterPro"/>
</dbReference>
<evidence type="ECO:0000313" key="7">
    <source>
        <dbReference type="Proteomes" id="UP000005408"/>
    </source>
</evidence>